<evidence type="ECO:0000256" key="1">
    <source>
        <dbReference type="SAM" id="MobiDB-lite"/>
    </source>
</evidence>
<feature type="region of interest" description="Disordered" evidence="1">
    <location>
        <begin position="33"/>
        <end position="54"/>
    </location>
</feature>
<protein>
    <submittedName>
        <fullName evidence="2">Uncharacterized protein</fullName>
    </submittedName>
</protein>
<evidence type="ECO:0000313" key="2">
    <source>
        <dbReference type="EMBL" id="GAA4805257.1"/>
    </source>
</evidence>
<dbReference type="RefSeq" id="WP_345421680.1">
    <property type="nucleotide sequence ID" value="NZ_BAABHO010000050.1"/>
</dbReference>
<keyword evidence="3" id="KW-1185">Reference proteome</keyword>
<name>A0ABP9C8X7_9PSEU</name>
<dbReference type="Proteomes" id="UP001500928">
    <property type="component" value="Unassembled WGS sequence"/>
</dbReference>
<organism evidence="2 3">
    <name type="scientific">Actinomycetospora chlora</name>
    <dbReference type="NCBI Taxonomy" id="663608"/>
    <lineage>
        <taxon>Bacteria</taxon>
        <taxon>Bacillati</taxon>
        <taxon>Actinomycetota</taxon>
        <taxon>Actinomycetes</taxon>
        <taxon>Pseudonocardiales</taxon>
        <taxon>Pseudonocardiaceae</taxon>
        <taxon>Actinomycetospora</taxon>
    </lineage>
</organism>
<feature type="compositionally biased region" description="Low complexity" evidence="1">
    <location>
        <begin position="44"/>
        <end position="54"/>
    </location>
</feature>
<proteinExistence type="predicted"/>
<evidence type="ECO:0000313" key="3">
    <source>
        <dbReference type="Proteomes" id="UP001500928"/>
    </source>
</evidence>
<feature type="region of interest" description="Disordered" evidence="1">
    <location>
        <begin position="1"/>
        <end position="20"/>
    </location>
</feature>
<feature type="compositionally biased region" description="Basic and acidic residues" evidence="1">
    <location>
        <begin position="1"/>
        <end position="10"/>
    </location>
</feature>
<accession>A0ABP9C8X7</accession>
<comment type="caution">
    <text evidence="2">The sequence shown here is derived from an EMBL/GenBank/DDBJ whole genome shotgun (WGS) entry which is preliminary data.</text>
</comment>
<reference evidence="3" key="1">
    <citation type="journal article" date="2019" name="Int. J. Syst. Evol. Microbiol.">
        <title>The Global Catalogue of Microorganisms (GCM) 10K type strain sequencing project: providing services to taxonomists for standard genome sequencing and annotation.</title>
        <authorList>
            <consortium name="The Broad Institute Genomics Platform"/>
            <consortium name="The Broad Institute Genome Sequencing Center for Infectious Disease"/>
            <person name="Wu L."/>
            <person name="Ma J."/>
        </authorList>
    </citation>
    <scope>NUCLEOTIDE SEQUENCE [LARGE SCALE GENOMIC DNA]</scope>
    <source>
        <strain evidence="3">JCM 17979</strain>
    </source>
</reference>
<gene>
    <name evidence="2" type="ORF">GCM10023200_48310</name>
</gene>
<dbReference type="EMBL" id="BAABHO010000050">
    <property type="protein sequence ID" value="GAA4805257.1"/>
    <property type="molecule type" value="Genomic_DNA"/>
</dbReference>
<sequence>MLALRGHDVGDGGPGGGHERRVVHVSPLLSCGEQVQQGHRPGEAPDVGGADPVGGVAHGVSISCTDGFR</sequence>